<reference evidence="2" key="1">
    <citation type="journal article" date="2014" name="Front. Microbiol.">
        <title>High frequency of phylogenetically diverse reductive dehalogenase-homologous genes in deep subseafloor sedimentary metagenomes.</title>
        <authorList>
            <person name="Kawai M."/>
            <person name="Futagami T."/>
            <person name="Toyoda A."/>
            <person name="Takaki Y."/>
            <person name="Nishi S."/>
            <person name="Hori S."/>
            <person name="Arai W."/>
            <person name="Tsubouchi T."/>
            <person name="Morono Y."/>
            <person name="Uchiyama I."/>
            <person name="Ito T."/>
            <person name="Fujiyama A."/>
            <person name="Inagaki F."/>
            <person name="Takami H."/>
        </authorList>
    </citation>
    <scope>NUCLEOTIDE SEQUENCE</scope>
    <source>
        <strain evidence="2">Expedition CK06-06</strain>
    </source>
</reference>
<evidence type="ECO:0000313" key="2">
    <source>
        <dbReference type="EMBL" id="GAI46455.1"/>
    </source>
</evidence>
<dbReference type="InterPro" id="IPR036866">
    <property type="entry name" value="RibonucZ/Hydroxyglut_hydro"/>
</dbReference>
<comment type="caution">
    <text evidence="2">The sequence shown here is derived from an EMBL/GenBank/DDBJ whole genome shotgun (WGS) entry which is preliminary data.</text>
</comment>
<organism evidence="2">
    <name type="scientific">marine sediment metagenome</name>
    <dbReference type="NCBI Taxonomy" id="412755"/>
    <lineage>
        <taxon>unclassified sequences</taxon>
        <taxon>metagenomes</taxon>
        <taxon>ecological metagenomes</taxon>
    </lineage>
</organism>
<proteinExistence type="predicted"/>
<name>X1Q5Y4_9ZZZZ</name>
<dbReference type="EMBL" id="BARV01025791">
    <property type="protein sequence ID" value="GAI46455.1"/>
    <property type="molecule type" value="Genomic_DNA"/>
</dbReference>
<accession>X1Q5Y4</accession>
<dbReference type="SUPFAM" id="SSF56281">
    <property type="entry name" value="Metallo-hydrolase/oxidoreductase"/>
    <property type="match status" value="1"/>
</dbReference>
<dbReference type="AlphaFoldDB" id="X1Q5Y4"/>
<dbReference type="Gene3D" id="3.60.15.10">
    <property type="entry name" value="Ribonuclease Z/Hydroxyacylglutathione hydrolase-like"/>
    <property type="match status" value="1"/>
</dbReference>
<dbReference type="InterPro" id="IPR001279">
    <property type="entry name" value="Metallo-B-lactamas"/>
</dbReference>
<feature type="domain" description="Metallo-beta-lactamase" evidence="1">
    <location>
        <begin position="6"/>
        <end position="104"/>
    </location>
</feature>
<protein>
    <recommendedName>
        <fullName evidence="1">Metallo-beta-lactamase domain-containing protein</fullName>
    </recommendedName>
</protein>
<dbReference type="Pfam" id="PF12706">
    <property type="entry name" value="Lactamase_B_2"/>
    <property type="match status" value="1"/>
</dbReference>
<evidence type="ECO:0000259" key="1">
    <source>
        <dbReference type="Pfam" id="PF12706"/>
    </source>
</evidence>
<gene>
    <name evidence="2" type="ORF">S06H3_41794</name>
</gene>
<sequence length="122" mass="13625">MKIYLQIKGDFSLKGFHISMCPLHHPQGSVAYRLATDKKSVVFATDTEHPASGIDEKLAAFAEGADDFIYDATYTIDEYESGKMGWGHSTWLEGTKLAKEAKVKHLPEVLDSPYCVYLPNLQ</sequence>